<dbReference type="Gene3D" id="3.40.50.150">
    <property type="entry name" value="Vaccinia Virus protein VP39"/>
    <property type="match status" value="1"/>
</dbReference>
<dbReference type="InterPro" id="IPR029063">
    <property type="entry name" value="SAM-dependent_MTases_sf"/>
</dbReference>
<dbReference type="CDD" id="cd02440">
    <property type="entry name" value="AdoMet_MTases"/>
    <property type="match status" value="1"/>
</dbReference>
<dbReference type="AlphaFoldDB" id="A0A0H5DSD8"/>
<dbReference type="RefSeq" id="WP_098038538.1">
    <property type="nucleotide sequence ID" value="NZ_CWGJ01000015.1"/>
</dbReference>
<evidence type="ECO:0000259" key="2">
    <source>
        <dbReference type="Pfam" id="PF13649"/>
    </source>
</evidence>
<evidence type="ECO:0000313" key="4">
    <source>
        <dbReference type="Proteomes" id="UP000220251"/>
    </source>
</evidence>
<feature type="domain" description="Methyltransferase" evidence="2">
    <location>
        <begin position="69"/>
        <end position="158"/>
    </location>
</feature>
<dbReference type="EMBL" id="CWGJ01000015">
    <property type="protein sequence ID" value="CRX38679.1"/>
    <property type="molecule type" value="Genomic_DNA"/>
</dbReference>
<proteinExistence type="predicted"/>
<keyword evidence="3" id="KW-0489">Methyltransferase</keyword>
<protein>
    <submittedName>
        <fullName evidence="3">Methyltransferase</fullName>
    </submittedName>
</protein>
<feature type="compositionally biased region" description="Basic and acidic residues" evidence="1">
    <location>
        <begin position="10"/>
        <end position="25"/>
    </location>
</feature>
<keyword evidence="3" id="KW-0808">Transferase</keyword>
<gene>
    <name evidence="3" type="ORF">ELAC_1340</name>
</gene>
<dbReference type="GO" id="GO:0032259">
    <property type="term" value="P:methylation"/>
    <property type="evidence" value="ECO:0007669"/>
    <property type="project" value="UniProtKB-KW"/>
</dbReference>
<dbReference type="OrthoDB" id="20821at2"/>
<feature type="region of interest" description="Disordered" evidence="1">
    <location>
        <begin position="1"/>
        <end position="25"/>
    </location>
</feature>
<dbReference type="SUPFAM" id="SSF53335">
    <property type="entry name" value="S-adenosyl-L-methionine-dependent methyltransferases"/>
    <property type="match status" value="1"/>
</dbReference>
<accession>A0A0H5DSD8</accession>
<name>A0A0H5DSD8_9BACT</name>
<dbReference type="Pfam" id="PF13649">
    <property type="entry name" value="Methyltransf_25"/>
    <property type="match status" value="1"/>
</dbReference>
<dbReference type="GO" id="GO:0008168">
    <property type="term" value="F:methyltransferase activity"/>
    <property type="evidence" value="ECO:0007669"/>
    <property type="project" value="UniProtKB-KW"/>
</dbReference>
<evidence type="ECO:0000313" key="3">
    <source>
        <dbReference type="EMBL" id="CRX38679.1"/>
    </source>
</evidence>
<dbReference type="Proteomes" id="UP000220251">
    <property type="component" value="Unassembled WGS sequence"/>
</dbReference>
<dbReference type="InterPro" id="IPR041698">
    <property type="entry name" value="Methyltransf_25"/>
</dbReference>
<keyword evidence="4" id="KW-1185">Reference proteome</keyword>
<evidence type="ECO:0000256" key="1">
    <source>
        <dbReference type="SAM" id="MobiDB-lite"/>
    </source>
</evidence>
<reference evidence="4" key="1">
    <citation type="submission" date="2015-06" db="EMBL/GenBank/DDBJ databases">
        <authorList>
            <person name="Bertelli C."/>
        </authorList>
    </citation>
    <scope>NUCLEOTIDE SEQUENCE [LARGE SCALE GENOMIC DNA]</scope>
    <source>
        <strain evidence="4">CRIB-30</strain>
    </source>
</reference>
<sequence length="318" mass="35902">MKLNVIETSAPKEKAGRERENPRDKARAIHERRWMQKEECTDVAMEKERIRRSGELMLLSINPSGKKACDLGAGAGLFSLWLEERGAIVDAVDIAMNALQKIKPLHQNIRLVQDFVPATLLDDSSYEIVAALDLIAEMPEKDYRLFFMEVARLLKKEGVALISTPIDFRSENALDLFFSLAKTELELTGCALSYHYFSIKLADFLKAPARFHRASHDPVLLARMLEERSGLRKAWFRLCSKRVSGALFGYIAPLTSWLQTKTGNSLTILQLLERISKSLKGDSAITHVIVSGIRKSLVPDLQGKAPLPERKTKKQIWE</sequence>
<organism evidence="3 4">
    <name type="scientific">Estrella lausannensis</name>
    <dbReference type="NCBI Taxonomy" id="483423"/>
    <lineage>
        <taxon>Bacteria</taxon>
        <taxon>Pseudomonadati</taxon>
        <taxon>Chlamydiota</taxon>
        <taxon>Chlamydiia</taxon>
        <taxon>Parachlamydiales</taxon>
        <taxon>Candidatus Criblamydiaceae</taxon>
        <taxon>Estrella</taxon>
    </lineage>
</organism>